<reference evidence="1 2" key="1">
    <citation type="journal article" date="2022" name="bioRxiv">
        <title>Genomics of Preaxostyla Flagellates Illuminates Evolutionary Transitions and the Path Towards Mitochondrial Loss.</title>
        <authorList>
            <person name="Novak L.V.F."/>
            <person name="Treitli S.C."/>
            <person name="Pyrih J."/>
            <person name="Halakuc P."/>
            <person name="Pipaliya S.V."/>
            <person name="Vacek V."/>
            <person name="Brzon O."/>
            <person name="Soukal P."/>
            <person name="Eme L."/>
            <person name="Dacks J.B."/>
            <person name="Karnkowska A."/>
            <person name="Elias M."/>
            <person name="Hampl V."/>
        </authorList>
    </citation>
    <scope>NUCLEOTIDE SEQUENCE [LARGE SCALE GENOMIC DNA]</scope>
    <source>
        <strain evidence="1">NAU3</strain>
        <tissue evidence="1">Gut</tissue>
    </source>
</reference>
<sequence>MQHTTFITHQRNKRQMDRKVARNRVLLRIFPVQEWIGQNAEINILRGICNSAEEACLERWFMIAQFDQESCLADLCMFCKLPLCPDEFASVSSHLCG</sequence>
<evidence type="ECO:0000313" key="2">
    <source>
        <dbReference type="Proteomes" id="UP001281761"/>
    </source>
</evidence>
<keyword evidence="2" id="KW-1185">Reference proteome</keyword>
<proteinExistence type="predicted"/>
<dbReference type="EMBL" id="JARBJD010000048">
    <property type="protein sequence ID" value="KAK2957220.1"/>
    <property type="molecule type" value="Genomic_DNA"/>
</dbReference>
<gene>
    <name evidence="1" type="ORF">BLNAU_7814</name>
</gene>
<accession>A0ABQ9Y0G4</accession>
<organism evidence="1 2">
    <name type="scientific">Blattamonas nauphoetae</name>
    <dbReference type="NCBI Taxonomy" id="2049346"/>
    <lineage>
        <taxon>Eukaryota</taxon>
        <taxon>Metamonada</taxon>
        <taxon>Preaxostyla</taxon>
        <taxon>Oxymonadida</taxon>
        <taxon>Blattamonas</taxon>
    </lineage>
</organism>
<comment type="caution">
    <text evidence="1">The sequence shown here is derived from an EMBL/GenBank/DDBJ whole genome shotgun (WGS) entry which is preliminary data.</text>
</comment>
<protein>
    <submittedName>
        <fullName evidence="1">Uncharacterized protein</fullName>
    </submittedName>
</protein>
<name>A0ABQ9Y0G4_9EUKA</name>
<evidence type="ECO:0000313" key="1">
    <source>
        <dbReference type="EMBL" id="KAK2957220.1"/>
    </source>
</evidence>
<dbReference type="Proteomes" id="UP001281761">
    <property type="component" value="Unassembled WGS sequence"/>
</dbReference>